<feature type="region of interest" description="Disordered" evidence="1">
    <location>
        <begin position="186"/>
        <end position="215"/>
    </location>
</feature>
<dbReference type="EMBL" id="BSXT01001349">
    <property type="protein sequence ID" value="GMF41565.1"/>
    <property type="molecule type" value="Genomic_DNA"/>
</dbReference>
<protein>
    <submittedName>
        <fullName evidence="2">Unnamed protein product</fullName>
    </submittedName>
</protein>
<reference evidence="2" key="1">
    <citation type="submission" date="2023-04" db="EMBL/GenBank/DDBJ databases">
        <title>Phytophthora fragariaefolia NBRC 109709.</title>
        <authorList>
            <person name="Ichikawa N."/>
            <person name="Sato H."/>
            <person name="Tonouchi N."/>
        </authorList>
    </citation>
    <scope>NUCLEOTIDE SEQUENCE</scope>
    <source>
        <strain evidence="2">NBRC 109709</strain>
    </source>
</reference>
<dbReference type="Proteomes" id="UP001165121">
    <property type="component" value="Unassembled WGS sequence"/>
</dbReference>
<gene>
    <name evidence="2" type="ORF">Pfra01_001323300</name>
</gene>
<feature type="compositionally biased region" description="Acidic residues" evidence="1">
    <location>
        <begin position="281"/>
        <end position="291"/>
    </location>
</feature>
<accession>A0A9W7CWP1</accession>
<comment type="caution">
    <text evidence="2">The sequence shown here is derived from an EMBL/GenBank/DDBJ whole genome shotgun (WGS) entry which is preliminary data.</text>
</comment>
<keyword evidence="3" id="KW-1185">Reference proteome</keyword>
<organism evidence="2 3">
    <name type="scientific">Phytophthora fragariaefolia</name>
    <dbReference type="NCBI Taxonomy" id="1490495"/>
    <lineage>
        <taxon>Eukaryota</taxon>
        <taxon>Sar</taxon>
        <taxon>Stramenopiles</taxon>
        <taxon>Oomycota</taxon>
        <taxon>Peronosporomycetes</taxon>
        <taxon>Peronosporales</taxon>
        <taxon>Peronosporaceae</taxon>
        <taxon>Phytophthora</taxon>
    </lineage>
</organism>
<proteinExistence type="predicted"/>
<feature type="region of interest" description="Disordered" evidence="1">
    <location>
        <begin position="278"/>
        <end position="348"/>
    </location>
</feature>
<evidence type="ECO:0000313" key="2">
    <source>
        <dbReference type="EMBL" id="GMF41565.1"/>
    </source>
</evidence>
<evidence type="ECO:0000256" key="1">
    <source>
        <dbReference type="SAM" id="MobiDB-lite"/>
    </source>
</evidence>
<name>A0A9W7CWP1_9STRA</name>
<sequence length="348" mass="37279">MAPLRASQIPPETLHAGDIFAYYSITFVCGDSRDYREVVVLSIDCTDNLEYPVSVDTGKIIEVAMMVKRVRTASNIPSEMGKDTGAIQEAIVETGDALHEETKPLDAMTRRTLHSARPNASSAPSAVGFPRIPSPGVNANTVVDAVGGTTEELSLSPSAGKPVLIRDVQYNLDTAILSSPAIVGASTPASSDPVQTASQHNDESENIPPAACTESPNAGAEVRLQLSNYMEYLSGFNTRRHFIGDDAELSQANDVAWGLQEDARQRLFARDELETLFDVGSDADMEDEQEEHEGTSSSTRVNPSMGSRRPREDDSDASSSKRSRCGSDRPLADAGSLSSPRCGDDSTP</sequence>
<evidence type="ECO:0000313" key="3">
    <source>
        <dbReference type="Proteomes" id="UP001165121"/>
    </source>
</evidence>
<dbReference type="AlphaFoldDB" id="A0A9W7CWP1"/>
<dbReference type="OrthoDB" id="129272at2759"/>
<feature type="compositionally biased region" description="Polar residues" evidence="1">
    <location>
        <begin position="187"/>
        <end position="199"/>
    </location>
</feature>
<feature type="compositionally biased region" description="Polar residues" evidence="1">
    <location>
        <begin position="295"/>
        <end position="305"/>
    </location>
</feature>